<evidence type="ECO:0000256" key="1">
    <source>
        <dbReference type="ARBA" id="ARBA00001941"/>
    </source>
</evidence>
<organism evidence="9 10">
    <name type="scientific">Phialemonium atrogriseum</name>
    <dbReference type="NCBI Taxonomy" id="1093897"/>
    <lineage>
        <taxon>Eukaryota</taxon>
        <taxon>Fungi</taxon>
        <taxon>Dikarya</taxon>
        <taxon>Ascomycota</taxon>
        <taxon>Pezizomycotina</taxon>
        <taxon>Sordariomycetes</taxon>
        <taxon>Sordariomycetidae</taxon>
        <taxon>Cephalothecales</taxon>
        <taxon>Cephalothecaceae</taxon>
        <taxon>Phialemonium</taxon>
    </lineage>
</organism>
<proteinExistence type="predicted"/>
<evidence type="ECO:0000259" key="8">
    <source>
        <dbReference type="PROSITE" id="PS51677"/>
    </source>
</evidence>
<dbReference type="InterPro" id="IPR011330">
    <property type="entry name" value="Glyco_hydro/deAcase_b/a-brl"/>
</dbReference>
<dbReference type="RefSeq" id="XP_060283100.1">
    <property type="nucleotide sequence ID" value="XM_060433186.1"/>
</dbReference>
<dbReference type="InterPro" id="IPR002509">
    <property type="entry name" value="NODB_dom"/>
</dbReference>
<dbReference type="SUPFAM" id="SSF88713">
    <property type="entry name" value="Glycoside hydrolase/deacetylase"/>
    <property type="match status" value="1"/>
</dbReference>
<dbReference type="Pfam" id="PF01522">
    <property type="entry name" value="Polysacc_deac_1"/>
    <property type="match status" value="1"/>
</dbReference>
<dbReference type="EMBL" id="MU839010">
    <property type="protein sequence ID" value="KAK1766887.1"/>
    <property type="molecule type" value="Genomic_DNA"/>
</dbReference>
<accession>A0AAJ0FGS0</accession>
<dbReference type="AlphaFoldDB" id="A0AAJ0FGS0"/>
<keyword evidence="4 9" id="KW-0378">Hydrolase</keyword>
<dbReference type="CDD" id="cd10917">
    <property type="entry name" value="CE4_NodB_like_6s_7s"/>
    <property type="match status" value="1"/>
</dbReference>
<dbReference type="GO" id="GO:0016810">
    <property type="term" value="F:hydrolase activity, acting on carbon-nitrogen (but not peptide) bonds"/>
    <property type="evidence" value="ECO:0007669"/>
    <property type="project" value="InterPro"/>
</dbReference>
<comment type="cofactor">
    <cofactor evidence="1">
        <name>Co(2+)</name>
        <dbReference type="ChEBI" id="CHEBI:48828"/>
    </cofactor>
</comment>
<gene>
    <name evidence="9" type="ORF">QBC33DRAFT_92395</name>
</gene>
<dbReference type="PROSITE" id="PS51677">
    <property type="entry name" value="NODB"/>
    <property type="match status" value="1"/>
</dbReference>
<dbReference type="Proteomes" id="UP001244011">
    <property type="component" value="Unassembled WGS sequence"/>
</dbReference>
<name>A0AAJ0FGS0_9PEZI</name>
<evidence type="ECO:0000256" key="7">
    <source>
        <dbReference type="SAM" id="MobiDB-lite"/>
    </source>
</evidence>
<dbReference type="PANTHER" id="PTHR46471">
    <property type="entry name" value="CHITIN DEACETYLASE"/>
    <property type="match status" value="1"/>
</dbReference>
<keyword evidence="6" id="KW-0170">Cobalt</keyword>
<dbReference type="GO" id="GO:0046872">
    <property type="term" value="F:metal ion binding"/>
    <property type="evidence" value="ECO:0007669"/>
    <property type="project" value="UniProtKB-KW"/>
</dbReference>
<comment type="caution">
    <text evidence="9">The sequence shown here is derived from an EMBL/GenBank/DDBJ whole genome shotgun (WGS) entry which is preliminary data.</text>
</comment>
<evidence type="ECO:0000256" key="5">
    <source>
        <dbReference type="ARBA" id="ARBA00023277"/>
    </source>
</evidence>
<reference evidence="9" key="1">
    <citation type="submission" date="2023-06" db="EMBL/GenBank/DDBJ databases">
        <title>Genome-scale phylogeny and comparative genomics of the fungal order Sordariales.</title>
        <authorList>
            <consortium name="Lawrence Berkeley National Laboratory"/>
            <person name="Hensen N."/>
            <person name="Bonometti L."/>
            <person name="Westerberg I."/>
            <person name="Brannstrom I.O."/>
            <person name="Guillou S."/>
            <person name="Cros-Aarteil S."/>
            <person name="Calhoun S."/>
            <person name="Haridas S."/>
            <person name="Kuo A."/>
            <person name="Mondo S."/>
            <person name="Pangilinan J."/>
            <person name="Riley R."/>
            <person name="Labutti K."/>
            <person name="Andreopoulos B."/>
            <person name="Lipzen A."/>
            <person name="Chen C."/>
            <person name="Yanf M."/>
            <person name="Daum C."/>
            <person name="Ng V."/>
            <person name="Clum A."/>
            <person name="Steindorff A."/>
            <person name="Ohm R."/>
            <person name="Martin F."/>
            <person name="Silar P."/>
            <person name="Natvig D."/>
            <person name="Lalanne C."/>
            <person name="Gautier V."/>
            <person name="Ament-Velasquez S.L."/>
            <person name="Kruys A."/>
            <person name="Hutchinson M.I."/>
            <person name="Powell A.J."/>
            <person name="Barry K."/>
            <person name="Miller A.N."/>
            <person name="Grigoriev I.V."/>
            <person name="Debuchy R."/>
            <person name="Gladieux P."/>
            <person name="Thoren M.H."/>
            <person name="Johannesson H."/>
        </authorList>
    </citation>
    <scope>NUCLEOTIDE SEQUENCE</scope>
    <source>
        <strain evidence="9">8032-3</strain>
    </source>
</reference>
<evidence type="ECO:0000256" key="4">
    <source>
        <dbReference type="ARBA" id="ARBA00022801"/>
    </source>
</evidence>
<evidence type="ECO:0000256" key="6">
    <source>
        <dbReference type="ARBA" id="ARBA00023285"/>
    </source>
</evidence>
<dbReference type="GO" id="GO:0005975">
    <property type="term" value="P:carbohydrate metabolic process"/>
    <property type="evidence" value="ECO:0007669"/>
    <property type="project" value="InterPro"/>
</dbReference>
<keyword evidence="3" id="KW-0732">Signal</keyword>
<protein>
    <submittedName>
        <fullName evidence="9">Glycoside hydrolase/deacetylase</fullName>
    </submittedName>
</protein>
<evidence type="ECO:0000313" key="9">
    <source>
        <dbReference type="EMBL" id="KAK1766887.1"/>
    </source>
</evidence>
<evidence type="ECO:0000256" key="2">
    <source>
        <dbReference type="ARBA" id="ARBA00022723"/>
    </source>
</evidence>
<evidence type="ECO:0000313" key="10">
    <source>
        <dbReference type="Proteomes" id="UP001244011"/>
    </source>
</evidence>
<keyword evidence="2" id="KW-0479">Metal-binding</keyword>
<feature type="domain" description="NodB homology" evidence="8">
    <location>
        <begin position="514"/>
        <end position="704"/>
    </location>
</feature>
<sequence>MAIVTSTAQGGGSVTLVPSTLDSYLYETLECMAAKTEGYSAISFTLQGPANGSFALELQTKAACTDETFQSSYSVVQGISGILQEFTLPLDSFEGEGNGDAIVAFVWSQFASDAVSAWTIGDIELVCDAIAQPSVTASPPASTPISQPASQPTTPSGECQNLLIDDWISQSRLTFLNYNAMQEASSDDNSMQSIVVDSNRVMLTPKDTDSYFYSQFGCLDVDTTYGGISFRIRAAAATSFTVTLTSVDECGGNVSGQTTRTTAQLSWAFDGTERLYWFPFSAFPRVDTTKLQMIYFSTFNKPAIFGPMSFYCGTTASDYVLPAPPPESTAVVTVRAPSSTATQFLVDGFGNVDSNALGQWHGPDDGMVVTFGKNSMTIRTNDSDLGWNTQLGEGCVDFHTWENSYLHVSYTGSNKFSIALQQHNEQCNDDIAPFPETWDSIEAARYATDTDIYVPISHFNVNLTRVVGFAFKGFYTTQPTTFTKVEVVDSIPSDAKIPNKLPSGNLVFACKRPNSFAFAIDDGEPELAQEVMEIVKSENITVTFFTVGLPLLDPTTNLSNVYLDMQRRGHQIAMHSYTHPKMEGLPDTASIDWEYNNDIGAVKQVFNGMHTPYFRPPFGTEGARMRQRLVAALGVDDPYIIQWSIDVEDWLWAETATPQKQLDAFKRDLAKGGNLVVMHYLYPTTVAYLRQFIQLAKATGKDLMRVDQCMMDPNAPPL</sequence>
<feature type="region of interest" description="Disordered" evidence="7">
    <location>
        <begin position="137"/>
        <end position="156"/>
    </location>
</feature>
<keyword evidence="5" id="KW-0119">Carbohydrate metabolism</keyword>
<dbReference type="Gene3D" id="3.20.20.370">
    <property type="entry name" value="Glycoside hydrolase/deacetylase"/>
    <property type="match status" value="1"/>
</dbReference>
<evidence type="ECO:0000256" key="3">
    <source>
        <dbReference type="ARBA" id="ARBA00022729"/>
    </source>
</evidence>
<dbReference type="GeneID" id="85316373"/>
<dbReference type="PANTHER" id="PTHR46471:SF6">
    <property type="entry name" value="GLYCOSYL HYDROLASE"/>
    <property type="match status" value="1"/>
</dbReference>
<keyword evidence="10" id="KW-1185">Reference proteome</keyword>